<organism evidence="1 2">
    <name type="scientific">Brassica napus</name>
    <name type="common">Rape</name>
    <dbReference type="NCBI Taxonomy" id="3708"/>
    <lineage>
        <taxon>Eukaryota</taxon>
        <taxon>Viridiplantae</taxon>
        <taxon>Streptophyta</taxon>
        <taxon>Embryophyta</taxon>
        <taxon>Tracheophyta</taxon>
        <taxon>Spermatophyta</taxon>
        <taxon>Magnoliopsida</taxon>
        <taxon>eudicotyledons</taxon>
        <taxon>Gunneridae</taxon>
        <taxon>Pentapetalae</taxon>
        <taxon>rosids</taxon>
        <taxon>malvids</taxon>
        <taxon>Brassicales</taxon>
        <taxon>Brassicaceae</taxon>
        <taxon>Brassiceae</taxon>
        <taxon>Brassica</taxon>
    </lineage>
</organism>
<sequence length="187" mass="20847">MVYKIAKSTFLLPPLDRRFLPSTVVKHILLTATINYFPKALNPQHNPIDVLLPLPLLYNLMNPLSIQATLLRFSTQTDHNNGFQSMKANRPSPNTDGAVERVNAGGVKTCTTIIAGCAHDEKSEDRFGGDSDVFDVCGDQSSNFEHKFLDDAFRKISNSIQGVNSHVKELAQRFERVKSLDLHPTEP</sequence>
<evidence type="ECO:0000313" key="1">
    <source>
        <dbReference type="EMBL" id="KAH0936351.1"/>
    </source>
</evidence>
<comment type="caution">
    <text evidence="1">The sequence shown here is derived from an EMBL/GenBank/DDBJ whole genome shotgun (WGS) entry which is preliminary data.</text>
</comment>
<accession>A0ABQ8E6S3</accession>
<dbReference type="EMBL" id="JAGKQM010000003">
    <property type="protein sequence ID" value="KAH0936351.1"/>
    <property type="molecule type" value="Genomic_DNA"/>
</dbReference>
<protein>
    <submittedName>
        <fullName evidence="1">Uncharacterized protein</fullName>
    </submittedName>
</protein>
<name>A0ABQ8E6S3_BRANA</name>
<feature type="non-terminal residue" evidence="1">
    <location>
        <position position="187"/>
    </location>
</feature>
<proteinExistence type="predicted"/>
<reference evidence="1 2" key="1">
    <citation type="submission" date="2021-05" db="EMBL/GenBank/DDBJ databases">
        <title>Genome Assembly of Synthetic Allotetraploid Brassica napus Reveals Homoeologous Exchanges between Subgenomes.</title>
        <authorList>
            <person name="Davis J.T."/>
        </authorList>
    </citation>
    <scope>NUCLEOTIDE SEQUENCE [LARGE SCALE GENOMIC DNA]</scope>
    <source>
        <strain evidence="2">cv. Da-Ae</strain>
        <tissue evidence="1">Seedling</tissue>
    </source>
</reference>
<evidence type="ECO:0000313" key="2">
    <source>
        <dbReference type="Proteomes" id="UP000824890"/>
    </source>
</evidence>
<dbReference type="Proteomes" id="UP000824890">
    <property type="component" value="Unassembled WGS sequence"/>
</dbReference>
<gene>
    <name evidence="1" type="ORF">HID58_013468</name>
</gene>
<keyword evidence="2" id="KW-1185">Reference proteome</keyword>